<accession>R7RZ15</accession>
<keyword evidence="2" id="KW-1185">Reference proteome</keyword>
<evidence type="ECO:0000313" key="1">
    <source>
        <dbReference type="EMBL" id="EIM80165.1"/>
    </source>
</evidence>
<gene>
    <name evidence="1" type="ORF">STEHIDRAFT_163039</name>
</gene>
<dbReference type="Proteomes" id="UP000053927">
    <property type="component" value="Unassembled WGS sequence"/>
</dbReference>
<dbReference type="KEGG" id="shs:STEHIDRAFT_163039"/>
<evidence type="ECO:0000313" key="2">
    <source>
        <dbReference type="Proteomes" id="UP000053927"/>
    </source>
</evidence>
<name>R7RZ15_STEHR</name>
<dbReference type="GeneID" id="18802210"/>
<dbReference type="AlphaFoldDB" id="R7RZ15"/>
<dbReference type="EMBL" id="JH687399">
    <property type="protein sequence ID" value="EIM80165.1"/>
    <property type="molecule type" value="Genomic_DNA"/>
</dbReference>
<protein>
    <submittedName>
        <fullName evidence="1">Uncharacterized protein</fullName>
    </submittedName>
</protein>
<dbReference type="OrthoDB" id="3067340at2759"/>
<proteinExistence type="predicted"/>
<reference evidence="2" key="1">
    <citation type="journal article" date="2012" name="Science">
        <title>The Paleozoic origin of enzymatic lignin decomposition reconstructed from 31 fungal genomes.</title>
        <authorList>
            <person name="Floudas D."/>
            <person name="Binder M."/>
            <person name="Riley R."/>
            <person name="Barry K."/>
            <person name="Blanchette R.A."/>
            <person name="Henrissat B."/>
            <person name="Martinez A.T."/>
            <person name="Otillar R."/>
            <person name="Spatafora J.W."/>
            <person name="Yadav J.S."/>
            <person name="Aerts A."/>
            <person name="Benoit I."/>
            <person name="Boyd A."/>
            <person name="Carlson A."/>
            <person name="Copeland A."/>
            <person name="Coutinho P.M."/>
            <person name="de Vries R.P."/>
            <person name="Ferreira P."/>
            <person name="Findley K."/>
            <person name="Foster B."/>
            <person name="Gaskell J."/>
            <person name="Glotzer D."/>
            <person name="Gorecki P."/>
            <person name="Heitman J."/>
            <person name="Hesse C."/>
            <person name="Hori C."/>
            <person name="Igarashi K."/>
            <person name="Jurgens J.A."/>
            <person name="Kallen N."/>
            <person name="Kersten P."/>
            <person name="Kohler A."/>
            <person name="Kuees U."/>
            <person name="Kumar T.K.A."/>
            <person name="Kuo A."/>
            <person name="LaButti K."/>
            <person name="Larrondo L.F."/>
            <person name="Lindquist E."/>
            <person name="Ling A."/>
            <person name="Lombard V."/>
            <person name="Lucas S."/>
            <person name="Lundell T."/>
            <person name="Martin R."/>
            <person name="McLaughlin D.J."/>
            <person name="Morgenstern I."/>
            <person name="Morin E."/>
            <person name="Murat C."/>
            <person name="Nagy L.G."/>
            <person name="Nolan M."/>
            <person name="Ohm R.A."/>
            <person name="Patyshakuliyeva A."/>
            <person name="Rokas A."/>
            <person name="Ruiz-Duenas F.J."/>
            <person name="Sabat G."/>
            <person name="Salamov A."/>
            <person name="Samejima M."/>
            <person name="Schmutz J."/>
            <person name="Slot J.C."/>
            <person name="St John F."/>
            <person name="Stenlid J."/>
            <person name="Sun H."/>
            <person name="Sun S."/>
            <person name="Syed K."/>
            <person name="Tsang A."/>
            <person name="Wiebenga A."/>
            <person name="Young D."/>
            <person name="Pisabarro A."/>
            <person name="Eastwood D.C."/>
            <person name="Martin F."/>
            <person name="Cullen D."/>
            <person name="Grigoriev I.V."/>
            <person name="Hibbett D.S."/>
        </authorList>
    </citation>
    <scope>NUCLEOTIDE SEQUENCE [LARGE SCALE GENOMIC DNA]</scope>
    <source>
        <strain evidence="2">FP-91666</strain>
    </source>
</reference>
<dbReference type="RefSeq" id="XP_007310777.1">
    <property type="nucleotide sequence ID" value="XM_007310715.1"/>
</dbReference>
<sequence length="323" mass="36408">MSLYAAFEVVLLHFWSYRELAILSMTSHSMKQVVSQVVAARIKGYLRLWLSPHLSFWPALEELKGVIGGAFVLRVLAQGSPGWLPRSLDIYLVGDASCVAMKEVLEQHGYTNWSVRDCRRQPRHTVIGDRFVWSKGTIVDAIYEANLGPRVVRLYSIDHVDALSAIPHHWSTLFINAIMTDRLLCAYPRTTLIQEGLISPGSWKSVFFPGLRQCVVSGFRIHGWDGDGSDGTRVGIRHGYRADDLRSLGDGKTLCLRVDASNLRDSPVSNTFGDSRARLVSWQYGACSPAYMGGYVPQVQILEPRRHGERYALRQEWLDGDWD</sequence>
<organism evidence="1 2">
    <name type="scientific">Stereum hirsutum (strain FP-91666)</name>
    <name type="common">White-rot fungus</name>
    <dbReference type="NCBI Taxonomy" id="721885"/>
    <lineage>
        <taxon>Eukaryota</taxon>
        <taxon>Fungi</taxon>
        <taxon>Dikarya</taxon>
        <taxon>Basidiomycota</taxon>
        <taxon>Agaricomycotina</taxon>
        <taxon>Agaricomycetes</taxon>
        <taxon>Russulales</taxon>
        <taxon>Stereaceae</taxon>
        <taxon>Stereum</taxon>
    </lineage>
</organism>